<dbReference type="GO" id="GO:0005615">
    <property type="term" value="C:extracellular space"/>
    <property type="evidence" value="ECO:0007669"/>
    <property type="project" value="TreeGrafter"/>
</dbReference>
<dbReference type="Gene3D" id="3.10.50.10">
    <property type="match status" value="1"/>
</dbReference>
<accession>A0AAW0W5V9</accession>
<dbReference type="SMART" id="SM00636">
    <property type="entry name" value="Glyco_18"/>
    <property type="match status" value="1"/>
</dbReference>
<dbReference type="GO" id="GO:0008061">
    <property type="term" value="F:chitin binding"/>
    <property type="evidence" value="ECO:0007669"/>
    <property type="project" value="InterPro"/>
</dbReference>
<dbReference type="EMBL" id="JARKIK010000085">
    <property type="protein sequence ID" value="KAK8724512.1"/>
    <property type="molecule type" value="Genomic_DNA"/>
</dbReference>
<dbReference type="PROSITE" id="PS51910">
    <property type="entry name" value="GH18_2"/>
    <property type="match status" value="1"/>
</dbReference>
<dbReference type="InterPro" id="IPR029070">
    <property type="entry name" value="Chitinase_insertion_sf"/>
</dbReference>
<feature type="chain" id="PRO_5043743627" description="GH18 domain-containing protein" evidence="3">
    <location>
        <begin position="21"/>
        <end position="405"/>
    </location>
</feature>
<proteinExistence type="predicted"/>
<evidence type="ECO:0000313" key="5">
    <source>
        <dbReference type="EMBL" id="KAK8724512.1"/>
    </source>
</evidence>
<evidence type="ECO:0000313" key="6">
    <source>
        <dbReference type="Proteomes" id="UP001445076"/>
    </source>
</evidence>
<dbReference type="InterPro" id="IPR017853">
    <property type="entry name" value="GH"/>
</dbReference>
<evidence type="ECO:0000256" key="2">
    <source>
        <dbReference type="ARBA" id="ARBA00023295"/>
    </source>
</evidence>
<comment type="caution">
    <text evidence="5">The sequence shown here is derived from an EMBL/GenBank/DDBJ whole genome shotgun (WGS) entry which is preliminary data.</text>
</comment>
<evidence type="ECO:0000256" key="3">
    <source>
        <dbReference type="SAM" id="SignalP"/>
    </source>
</evidence>
<evidence type="ECO:0000259" key="4">
    <source>
        <dbReference type="PROSITE" id="PS51910"/>
    </source>
</evidence>
<dbReference type="Pfam" id="PF00704">
    <property type="entry name" value="Glyco_hydro_18"/>
    <property type="match status" value="1"/>
</dbReference>
<dbReference type="InterPro" id="IPR001223">
    <property type="entry name" value="Glyco_hydro18_cat"/>
</dbReference>
<reference evidence="5 6" key="1">
    <citation type="journal article" date="2024" name="BMC Genomics">
        <title>Genome assembly of redclaw crayfish (Cherax quadricarinatus) provides insights into its immune adaptation and hypoxia tolerance.</title>
        <authorList>
            <person name="Liu Z."/>
            <person name="Zheng J."/>
            <person name="Li H."/>
            <person name="Fang K."/>
            <person name="Wang S."/>
            <person name="He J."/>
            <person name="Zhou D."/>
            <person name="Weng S."/>
            <person name="Chi M."/>
            <person name="Gu Z."/>
            <person name="He J."/>
            <person name="Li F."/>
            <person name="Wang M."/>
        </authorList>
    </citation>
    <scope>NUCLEOTIDE SEQUENCE [LARGE SCALE GENOMIC DNA]</scope>
    <source>
        <strain evidence="5">ZL_2023a</strain>
    </source>
</reference>
<keyword evidence="2" id="KW-0326">Glycosidase</keyword>
<dbReference type="PANTHER" id="PTHR46290:SF1">
    <property type="entry name" value="DI-N-ACETYLCHITOBIASE"/>
    <property type="match status" value="1"/>
</dbReference>
<dbReference type="GO" id="GO:0016798">
    <property type="term" value="F:hydrolase activity, acting on glycosyl bonds"/>
    <property type="evidence" value="ECO:0007669"/>
    <property type="project" value="UniProtKB-KW"/>
</dbReference>
<feature type="signal peptide" evidence="3">
    <location>
        <begin position="1"/>
        <end position="20"/>
    </location>
</feature>
<dbReference type="SUPFAM" id="SSF51445">
    <property type="entry name" value="(Trans)glycosidases"/>
    <property type="match status" value="1"/>
</dbReference>
<feature type="domain" description="GH18" evidence="4">
    <location>
        <begin position="64"/>
        <end position="405"/>
    </location>
</feature>
<sequence>MAGSCQMFVMILGIFSCVSGELHSFSAINTEKKQDLFQESRDASNPCPCSDPLLCMSLANAAQRNSLAPHVQKFLDKSQKNEVFAFVLECDASVWGKFNWSKLSTIALAGFYDVDLLCHAHENGVKVVRLGNIPTSDLPNATARHNWVDLQVSDAALNFLDGINIDFEDVVDPDSPEQEGLSNLVQETAEEFHKLLPGSEVSFDVAWSANGIDGRYYDYKQIANYSDLIFIMAYDEQSQIFDGPCTARPNSGIYKTAKGIQTYLDLDIPANKMILGVPWYGYNYPCILLDQNDTCYIEEIPFRGANCSDAAGKQFPYSYMVATREEFNATYHWDENSLSPWYNIKDNQGQDRQMRYDDGQSLLYKYMLAIMTGMRGVGMWTANFLDYSATDEAIAQQELMWSLLP</sequence>
<dbReference type="Proteomes" id="UP001445076">
    <property type="component" value="Unassembled WGS sequence"/>
</dbReference>
<name>A0AAW0W5V9_CHEQU</name>
<dbReference type="InterPro" id="IPR051887">
    <property type="entry name" value="GH18_Domain-Containing"/>
</dbReference>
<dbReference type="PANTHER" id="PTHR46290">
    <property type="entry name" value="DI-N-ACETYLCHITOBIASE"/>
    <property type="match status" value="1"/>
</dbReference>
<keyword evidence="3" id="KW-0732">Signal</keyword>
<evidence type="ECO:0000256" key="1">
    <source>
        <dbReference type="ARBA" id="ARBA00022801"/>
    </source>
</evidence>
<dbReference type="FunFam" id="3.10.50.10:FF:000006">
    <property type="entry name" value="Chitobiase, di-N-acetyl"/>
    <property type="match status" value="1"/>
</dbReference>
<dbReference type="AlphaFoldDB" id="A0AAW0W5V9"/>
<dbReference type="InterPro" id="IPR011583">
    <property type="entry name" value="Chitinase_II/V-like_cat"/>
</dbReference>
<dbReference type="GO" id="GO:0009313">
    <property type="term" value="P:oligosaccharide catabolic process"/>
    <property type="evidence" value="ECO:0007669"/>
    <property type="project" value="TreeGrafter"/>
</dbReference>
<protein>
    <recommendedName>
        <fullName evidence="4">GH18 domain-containing protein</fullName>
    </recommendedName>
</protein>
<keyword evidence="1" id="KW-0378">Hydrolase</keyword>
<keyword evidence="6" id="KW-1185">Reference proteome</keyword>
<gene>
    <name evidence="5" type="ORF">OTU49_011109</name>
</gene>
<organism evidence="5 6">
    <name type="scientific">Cherax quadricarinatus</name>
    <name type="common">Australian red claw crayfish</name>
    <dbReference type="NCBI Taxonomy" id="27406"/>
    <lineage>
        <taxon>Eukaryota</taxon>
        <taxon>Metazoa</taxon>
        <taxon>Ecdysozoa</taxon>
        <taxon>Arthropoda</taxon>
        <taxon>Crustacea</taxon>
        <taxon>Multicrustacea</taxon>
        <taxon>Malacostraca</taxon>
        <taxon>Eumalacostraca</taxon>
        <taxon>Eucarida</taxon>
        <taxon>Decapoda</taxon>
        <taxon>Pleocyemata</taxon>
        <taxon>Astacidea</taxon>
        <taxon>Parastacoidea</taxon>
        <taxon>Parastacidae</taxon>
        <taxon>Cherax</taxon>
    </lineage>
</organism>
<dbReference type="Gene3D" id="3.20.20.80">
    <property type="entry name" value="Glycosidases"/>
    <property type="match status" value="1"/>
</dbReference>